<feature type="compositionally biased region" description="Low complexity" evidence="1">
    <location>
        <begin position="146"/>
        <end position="156"/>
    </location>
</feature>
<evidence type="ECO:0000256" key="2">
    <source>
        <dbReference type="SAM" id="Phobius"/>
    </source>
</evidence>
<keyword evidence="2" id="KW-0472">Membrane</keyword>
<accession>A0A516Q1C9</accession>
<organism evidence="3 4">
    <name type="scientific">Microlunatus elymi</name>
    <dbReference type="NCBI Taxonomy" id="2596828"/>
    <lineage>
        <taxon>Bacteria</taxon>
        <taxon>Bacillati</taxon>
        <taxon>Actinomycetota</taxon>
        <taxon>Actinomycetes</taxon>
        <taxon>Propionibacteriales</taxon>
        <taxon>Propionibacteriaceae</taxon>
        <taxon>Microlunatus</taxon>
    </lineage>
</organism>
<gene>
    <name evidence="3" type="ORF">FOE78_16085</name>
</gene>
<evidence type="ECO:0000256" key="1">
    <source>
        <dbReference type="SAM" id="MobiDB-lite"/>
    </source>
</evidence>
<sequence>MIARPSVRTVTLRWAIPIAAVLVLVLVTWTAGGFRPAAAVSGPRAELGQPIKLKRWLLTIHPRVVLTDVSIDGIDQDPAFRITATVESTADETIDIFPELIKVRTPSGPPTKDRSDVDFDTYQGFDPDVGSEQMWDFDWSGKQAPSTSRSSSRTRS</sequence>
<feature type="region of interest" description="Disordered" evidence="1">
    <location>
        <begin position="103"/>
        <end position="156"/>
    </location>
</feature>
<reference evidence="3 4" key="1">
    <citation type="submission" date="2019-07" db="EMBL/GenBank/DDBJ databases">
        <title>Microlunatus dokdonensis sp. nov. isolated from the rhizospheric soil of the wild plant Elymus tsukushiensis.</title>
        <authorList>
            <person name="Ghim S.-Y."/>
            <person name="Hwang Y.-J."/>
            <person name="Son J.-S."/>
            <person name="Shin J.-H."/>
        </authorList>
    </citation>
    <scope>NUCLEOTIDE SEQUENCE [LARGE SCALE GENOMIC DNA]</scope>
    <source>
        <strain evidence="3 4">KUDC0627</strain>
    </source>
</reference>
<feature type="transmembrane region" description="Helical" evidence="2">
    <location>
        <begin position="12"/>
        <end position="34"/>
    </location>
</feature>
<dbReference type="RefSeq" id="WP_143987200.1">
    <property type="nucleotide sequence ID" value="NZ_CP041692.1"/>
</dbReference>
<dbReference type="KEGG" id="mik:FOE78_16085"/>
<keyword evidence="2" id="KW-0812">Transmembrane</keyword>
<keyword evidence="2" id="KW-1133">Transmembrane helix</keyword>
<dbReference type="Proteomes" id="UP000319263">
    <property type="component" value="Chromosome"/>
</dbReference>
<name>A0A516Q1C9_9ACTN</name>
<dbReference type="EMBL" id="CP041692">
    <property type="protein sequence ID" value="QDP97239.1"/>
    <property type="molecule type" value="Genomic_DNA"/>
</dbReference>
<evidence type="ECO:0000313" key="4">
    <source>
        <dbReference type="Proteomes" id="UP000319263"/>
    </source>
</evidence>
<evidence type="ECO:0000313" key="3">
    <source>
        <dbReference type="EMBL" id="QDP97239.1"/>
    </source>
</evidence>
<dbReference type="AlphaFoldDB" id="A0A516Q1C9"/>
<protein>
    <submittedName>
        <fullName evidence="3">Uncharacterized protein</fullName>
    </submittedName>
</protein>
<keyword evidence="4" id="KW-1185">Reference proteome</keyword>
<proteinExistence type="predicted"/>